<reference evidence="8 9" key="1">
    <citation type="submission" date="2019-03" db="EMBL/GenBank/DDBJ databases">
        <title>Genomic Encyclopedia of Type Strains, Phase IV (KMG-IV): sequencing the most valuable type-strain genomes for metagenomic binning, comparative biology and taxonomic classification.</title>
        <authorList>
            <person name="Goeker M."/>
        </authorList>
    </citation>
    <scope>NUCLEOTIDE SEQUENCE [LARGE SCALE GENOMIC DNA]</scope>
    <source>
        <strain evidence="8 9">DSM 24179</strain>
    </source>
</reference>
<comment type="catalytic activity">
    <reaction evidence="7">
        <text>(S)-4-amino-5-oxopentanoate = 5-aminolevulinate</text>
        <dbReference type="Rhea" id="RHEA:14265"/>
        <dbReference type="ChEBI" id="CHEBI:57501"/>
        <dbReference type="ChEBI" id="CHEBI:356416"/>
        <dbReference type="EC" id="5.4.3.8"/>
    </reaction>
</comment>
<dbReference type="PROSITE" id="PS00600">
    <property type="entry name" value="AA_TRANSFER_CLASS_3"/>
    <property type="match status" value="1"/>
</dbReference>
<gene>
    <name evidence="7" type="primary">hemL</name>
    <name evidence="8" type="ORF">EV194_11347</name>
</gene>
<evidence type="ECO:0000256" key="5">
    <source>
        <dbReference type="ARBA" id="ARBA00023235"/>
    </source>
</evidence>
<dbReference type="FunFam" id="3.40.640.10:FF:000021">
    <property type="entry name" value="Glutamate-1-semialdehyde 2,1-aminomutase"/>
    <property type="match status" value="1"/>
</dbReference>
<evidence type="ECO:0000256" key="4">
    <source>
        <dbReference type="ARBA" id="ARBA00022898"/>
    </source>
</evidence>
<dbReference type="SUPFAM" id="SSF53383">
    <property type="entry name" value="PLP-dependent transferases"/>
    <property type="match status" value="1"/>
</dbReference>
<dbReference type="Pfam" id="PF00202">
    <property type="entry name" value="Aminotran_3"/>
    <property type="match status" value="1"/>
</dbReference>
<evidence type="ECO:0000256" key="1">
    <source>
        <dbReference type="ARBA" id="ARBA00001933"/>
    </source>
</evidence>
<protein>
    <recommendedName>
        <fullName evidence="7">Glutamate-1-semialdehyde 2,1-aminomutase</fullName>
        <shortName evidence="7">GSA</shortName>
        <ecNumber evidence="7">5.4.3.8</ecNumber>
    </recommendedName>
    <alternativeName>
        <fullName evidence="7">Glutamate-1-semialdehyde aminotransferase</fullName>
        <shortName evidence="7">GSA-AT</shortName>
    </alternativeName>
</protein>
<evidence type="ECO:0000256" key="2">
    <source>
        <dbReference type="ARBA" id="ARBA00004819"/>
    </source>
</evidence>
<proteinExistence type="inferred from homology"/>
<evidence type="ECO:0000313" key="9">
    <source>
        <dbReference type="Proteomes" id="UP000295221"/>
    </source>
</evidence>
<evidence type="ECO:0000313" key="8">
    <source>
        <dbReference type="EMBL" id="TCO06132.1"/>
    </source>
</evidence>
<dbReference type="CDD" id="cd00610">
    <property type="entry name" value="OAT_like"/>
    <property type="match status" value="1"/>
</dbReference>
<organism evidence="8 9">
    <name type="scientific">Natronoflexus pectinivorans</name>
    <dbReference type="NCBI Taxonomy" id="682526"/>
    <lineage>
        <taxon>Bacteria</taxon>
        <taxon>Pseudomonadati</taxon>
        <taxon>Bacteroidota</taxon>
        <taxon>Bacteroidia</taxon>
        <taxon>Marinilabiliales</taxon>
        <taxon>Marinilabiliaceae</taxon>
        <taxon>Natronoflexus</taxon>
    </lineage>
</organism>
<name>A0A4R2GEG0_9BACT</name>
<dbReference type="NCBIfam" id="NF000818">
    <property type="entry name" value="PRK00062.1"/>
    <property type="match status" value="1"/>
</dbReference>
<dbReference type="Gene3D" id="3.90.1150.10">
    <property type="entry name" value="Aspartate Aminotransferase, domain 1"/>
    <property type="match status" value="1"/>
</dbReference>
<dbReference type="InterPro" id="IPR004639">
    <property type="entry name" value="4pyrrol_synth_GluAld_NH2Trfase"/>
</dbReference>
<dbReference type="InterPro" id="IPR015421">
    <property type="entry name" value="PyrdxlP-dep_Trfase_major"/>
</dbReference>
<comment type="subunit">
    <text evidence="7">Homodimer.</text>
</comment>
<dbReference type="InterPro" id="IPR015424">
    <property type="entry name" value="PyrdxlP-dep_Trfase"/>
</dbReference>
<dbReference type="UniPathway" id="UPA00251">
    <property type="reaction ID" value="UER00317"/>
</dbReference>
<comment type="pathway">
    <text evidence="2">Porphyrin-containing compound metabolism; protoporphyrin-IX biosynthesis; 5-aminolevulinate from L-glutamyl-tRNA(Glu): step 2/2.</text>
</comment>
<sequence length="442" mass="47481">MLSLRTTRKSLELDKYKHMRNTNKSISAFKKSIELLPGGVNSPVRAFKSVGGNPLFIDRAKGATVWDIDGNSYLDFVASWGPMILGHAREEIVEAIQKAAEKGTSYGAPTLAENEMAELIISMVPSVEKVRMVNSGTEATMSALRLARGFTGKDKVVKFAGCFHGHADSFLIKAGSGAMTLSLPDSPGVTKAAAADTLTAEYNDLASVEALFNEFGSEIAAVIVEPVPGNMGVVLPKPGFLEGLRELTNRHKALLIFDEVITGFRLAPGGAQERLGVMPDLTTMGKIIGGGLPVGAYGGRKEIMDLLAPSGPVYQAGTLSGNPLAMAAGSRMLQILNDNPSIYKDLERKAARLEEGLNEQLKKSGTAGVINRIGSMMTLFFTELPEVNGFNDAMTSDTERYARHFNASLDKGFYFAPSAFECTFISDAHTDDDIEKVIQAFI</sequence>
<comment type="cofactor">
    <cofactor evidence="1 7">
        <name>pyridoxal 5'-phosphate</name>
        <dbReference type="ChEBI" id="CHEBI:597326"/>
    </cofactor>
</comment>
<dbReference type="InterPro" id="IPR005814">
    <property type="entry name" value="Aminotrans_3"/>
</dbReference>
<dbReference type="AlphaFoldDB" id="A0A4R2GEG0"/>
<comment type="similarity">
    <text evidence="3 7">Belongs to the class-III pyridoxal-phosphate-dependent aminotransferase family. HemL subfamily.</text>
</comment>
<dbReference type="GO" id="GO:0008483">
    <property type="term" value="F:transaminase activity"/>
    <property type="evidence" value="ECO:0007669"/>
    <property type="project" value="InterPro"/>
</dbReference>
<dbReference type="Proteomes" id="UP000295221">
    <property type="component" value="Unassembled WGS sequence"/>
</dbReference>
<dbReference type="InterPro" id="IPR049704">
    <property type="entry name" value="Aminotrans_3_PPA_site"/>
</dbReference>
<dbReference type="PANTHER" id="PTHR43713">
    <property type="entry name" value="GLUTAMATE-1-SEMIALDEHYDE 2,1-AMINOMUTASE"/>
    <property type="match status" value="1"/>
</dbReference>
<dbReference type="InterPro" id="IPR015422">
    <property type="entry name" value="PyrdxlP-dep_Trfase_small"/>
</dbReference>
<keyword evidence="6 7" id="KW-0627">Porphyrin biosynthesis</keyword>
<dbReference type="GO" id="GO:0042286">
    <property type="term" value="F:glutamate-1-semialdehyde 2,1-aminomutase activity"/>
    <property type="evidence" value="ECO:0007669"/>
    <property type="project" value="UniProtKB-UniRule"/>
</dbReference>
<evidence type="ECO:0000256" key="3">
    <source>
        <dbReference type="ARBA" id="ARBA00008981"/>
    </source>
</evidence>
<dbReference type="PANTHER" id="PTHR43713:SF3">
    <property type="entry name" value="GLUTAMATE-1-SEMIALDEHYDE 2,1-AMINOMUTASE 1, CHLOROPLASTIC-RELATED"/>
    <property type="match status" value="1"/>
</dbReference>
<dbReference type="NCBIfam" id="TIGR00713">
    <property type="entry name" value="hemL"/>
    <property type="match status" value="1"/>
</dbReference>
<dbReference type="Gene3D" id="3.40.640.10">
    <property type="entry name" value="Type I PLP-dependent aspartate aminotransferase-like (Major domain)"/>
    <property type="match status" value="1"/>
</dbReference>
<comment type="caution">
    <text evidence="8">The sequence shown here is derived from an EMBL/GenBank/DDBJ whole genome shotgun (WGS) entry which is preliminary data.</text>
</comment>
<dbReference type="GO" id="GO:0006782">
    <property type="term" value="P:protoporphyrinogen IX biosynthetic process"/>
    <property type="evidence" value="ECO:0007669"/>
    <property type="project" value="UniProtKB-UniRule"/>
</dbReference>
<keyword evidence="9" id="KW-1185">Reference proteome</keyword>
<dbReference type="GO" id="GO:0030170">
    <property type="term" value="F:pyridoxal phosphate binding"/>
    <property type="evidence" value="ECO:0007669"/>
    <property type="project" value="InterPro"/>
</dbReference>
<evidence type="ECO:0000256" key="7">
    <source>
        <dbReference type="HAMAP-Rule" id="MF_00375"/>
    </source>
</evidence>
<dbReference type="EMBL" id="SLWK01000013">
    <property type="protein sequence ID" value="TCO06132.1"/>
    <property type="molecule type" value="Genomic_DNA"/>
</dbReference>
<comment type="subcellular location">
    <subcellularLocation>
        <location evidence="7">Cytoplasm</location>
    </subcellularLocation>
</comment>
<evidence type="ECO:0000256" key="6">
    <source>
        <dbReference type="ARBA" id="ARBA00023244"/>
    </source>
</evidence>
<keyword evidence="5 7" id="KW-0413">Isomerase</keyword>
<keyword evidence="4 7" id="KW-0663">Pyridoxal phosphate</keyword>
<feature type="modified residue" description="N6-(pyridoxal phosphate)lysine" evidence="7">
    <location>
        <position position="286"/>
    </location>
</feature>
<dbReference type="HAMAP" id="MF_00375">
    <property type="entry name" value="HemL_aminotrans_3"/>
    <property type="match status" value="1"/>
</dbReference>
<accession>A0A4R2GEG0</accession>
<keyword evidence="7" id="KW-0963">Cytoplasm</keyword>
<dbReference type="GO" id="GO:0005737">
    <property type="term" value="C:cytoplasm"/>
    <property type="evidence" value="ECO:0007669"/>
    <property type="project" value="UniProtKB-SubCell"/>
</dbReference>
<dbReference type="EC" id="5.4.3.8" evidence="7"/>